<comment type="similarity">
    <text evidence="1">Belongs to the protein kinase superfamily. NEK Ser/Thr protein kinase family. NIMA subfamily.</text>
</comment>
<evidence type="ECO:0000259" key="10">
    <source>
        <dbReference type="PROSITE" id="PS50011"/>
    </source>
</evidence>
<comment type="caution">
    <text evidence="11">The sequence shown here is derived from an EMBL/GenBank/DDBJ whole genome shotgun (WGS) entry which is preliminary data.</text>
</comment>
<keyword evidence="11" id="KW-0723">Serine/threonine-protein kinase</keyword>
<evidence type="ECO:0000256" key="2">
    <source>
        <dbReference type="ARBA" id="ARBA00012513"/>
    </source>
</evidence>
<dbReference type="GO" id="GO:0005524">
    <property type="term" value="F:ATP binding"/>
    <property type="evidence" value="ECO:0007669"/>
    <property type="project" value="UniProtKB-UniRule"/>
</dbReference>
<evidence type="ECO:0000256" key="7">
    <source>
        <dbReference type="PROSITE-ProRule" id="PRU10141"/>
    </source>
</evidence>
<feature type="transmembrane region" description="Helical" evidence="9">
    <location>
        <begin position="397"/>
        <end position="430"/>
    </location>
</feature>
<dbReference type="Gene3D" id="1.10.510.10">
    <property type="entry name" value="Transferase(Phosphotransferase) domain 1"/>
    <property type="match status" value="1"/>
</dbReference>
<dbReference type="PANTHER" id="PTHR43671:SF13">
    <property type="entry name" value="SERINE_THREONINE-PROTEIN KINASE NEK2"/>
    <property type="match status" value="1"/>
</dbReference>
<evidence type="ECO:0000256" key="8">
    <source>
        <dbReference type="SAM" id="MobiDB-lite"/>
    </source>
</evidence>
<keyword evidence="3" id="KW-0808">Transferase</keyword>
<organism evidence="11 12">
    <name type="scientific">Actinomadura harenae</name>
    <dbReference type="NCBI Taxonomy" id="2483351"/>
    <lineage>
        <taxon>Bacteria</taxon>
        <taxon>Bacillati</taxon>
        <taxon>Actinomycetota</taxon>
        <taxon>Actinomycetes</taxon>
        <taxon>Streptosporangiales</taxon>
        <taxon>Thermomonosporaceae</taxon>
        <taxon>Actinomadura</taxon>
    </lineage>
</organism>
<dbReference type="CDD" id="cd14014">
    <property type="entry name" value="STKc_PknB_like"/>
    <property type="match status" value="1"/>
</dbReference>
<feature type="compositionally biased region" description="Basic and acidic residues" evidence="8">
    <location>
        <begin position="30"/>
        <end position="39"/>
    </location>
</feature>
<feature type="compositionally biased region" description="Basic and acidic residues" evidence="8">
    <location>
        <begin position="353"/>
        <end position="384"/>
    </location>
</feature>
<dbReference type="SUPFAM" id="SSF56112">
    <property type="entry name" value="Protein kinase-like (PK-like)"/>
    <property type="match status" value="1"/>
</dbReference>
<evidence type="ECO:0000256" key="5">
    <source>
        <dbReference type="ARBA" id="ARBA00022777"/>
    </source>
</evidence>
<dbReference type="Gene3D" id="3.30.200.20">
    <property type="entry name" value="Phosphorylase Kinase, domain 1"/>
    <property type="match status" value="1"/>
</dbReference>
<evidence type="ECO:0000256" key="9">
    <source>
        <dbReference type="SAM" id="Phobius"/>
    </source>
</evidence>
<evidence type="ECO:0000313" key="12">
    <source>
        <dbReference type="Proteomes" id="UP000282674"/>
    </source>
</evidence>
<keyword evidence="9" id="KW-0472">Membrane</keyword>
<dbReference type="SMART" id="SM00220">
    <property type="entry name" value="S_TKc"/>
    <property type="match status" value="1"/>
</dbReference>
<feature type="transmembrane region" description="Helical" evidence="9">
    <location>
        <begin position="451"/>
        <end position="484"/>
    </location>
</feature>
<keyword evidence="5 11" id="KW-0418">Kinase</keyword>
<dbReference type="InterPro" id="IPR050660">
    <property type="entry name" value="NEK_Ser/Thr_kinase"/>
</dbReference>
<dbReference type="PANTHER" id="PTHR43671">
    <property type="entry name" value="SERINE/THREONINE-PROTEIN KINASE NEK"/>
    <property type="match status" value="1"/>
</dbReference>
<dbReference type="InterPro" id="IPR017441">
    <property type="entry name" value="Protein_kinase_ATP_BS"/>
</dbReference>
<keyword evidence="6 7" id="KW-0067">ATP-binding</keyword>
<feature type="binding site" evidence="7">
    <location>
        <position position="97"/>
    </location>
    <ligand>
        <name>ATP</name>
        <dbReference type="ChEBI" id="CHEBI:30616"/>
    </ligand>
</feature>
<dbReference type="Pfam" id="PF00069">
    <property type="entry name" value="Pkinase"/>
    <property type="match status" value="1"/>
</dbReference>
<dbReference type="InterPro" id="IPR000719">
    <property type="entry name" value="Prot_kinase_dom"/>
</dbReference>
<keyword evidence="9" id="KW-0812">Transmembrane</keyword>
<keyword evidence="12" id="KW-1185">Reference proteome</keyword>
<dbReference type="AlphaFoldDB" id="A0A3M2M2N4"/>
<feature type="transmembrane region" description="Helical" evidence="9">
    <location>
        <begin position="526"/>
        <end position="549"/>
    </location>
</feature>
<feature type="domain" description="Protein kinase" evidence="10">
    <location>
        <begin position="69"/>
        <end position="317"/>
    </location>
</feature>
<keyword evidence="9" id="KW-1133">Transmembrane helix</keyword>
<feature type="region of interest" description="Disordered" evidence="8">
    <location>
        <begin position="324"/>
        <end position="391"/>
    </location>
</feature>
<sequence>MLAAPPRAGTRFTSDKSAGHASGTPGGDSTDAHWSRLRDISGQTPYDHAPQSTSATGVPVRTEDRIGPYRVLEELGVGGMGEVSLALDEHGRAVAVKVLHPAVARDEVARKRLEREVATMRRVRGPFVAELLDADFTAHRPYIVTRYVQGRTLDEVLRERGPLRGAALRRCARGLARSLVAIHEGGVVHRDLKPGNVMLVDGDPVVIDFGLAHVLDATRLTQTGTAIGTPGYLAPEVLDGERATPASDIFSWGASVVHAATGRPPFGSGPAAAICSRILRGRADLAGVPRDLLPAVRAALSVDPADRPTAIELLPLLRPAPQEAPTEVIPVPPRPPAVPEEASSAASDEAADEDTRAQEAEASHAQEPDKPGQGDKGAKGEGTRRQAGTRPRRVRGALGALMLAVLPGTALAVPILTSFACLLWFFAVYARRALRRMRLRITSARGGRAARFRAGIAALIAVPLEVLIRLGSLTMAGAGVYAAIFALTRLTPASERAAEIALGVLAATVVALRCRYNASAALWLRLLLPVVAIGLLVAAAYAVHPAIWWPLPVFGVSDP</sequence>
<evidence type="ECO:0000256" key="3">
    <source>
        <dbReference type="ARBA" id="ARBA00022679"/>
    </source>
</evidence>
<accession>A0A3M2M2N4</accession>
<dbReference type="GO" id="GO:0004674">
    <property type="term" value="F:protein serine/threonine kinase activity"/>
    <property type="evidence" value="ECO:0007669"/>
    <property type="project" value="UniProtKB-KW"/>
</dbReference>
<protein>
    <recommendedName>
        <fullName evidence="2">non-specific serine/threonine protein kinase</fullName>
        <ecNumber evidence="2">2.7.11.1</ecNumber>
    </recommendedName>
</protein>
<keyword evidence="4 7" id="KW-0547">Nucleotide-binding</keyword>
<dbReference type="InterPro" id="IPR011009">
    <property type="entry name" value="Kinase-like_dom_sf"/>
</dbReference>
<dbReference type="PROSITE" id="PS50011">
    <property type="entry name" value="PROTEIN_KINASE_DOM"/>
    <property type="match status" value="1"/>
</dbReference>
<dbReference type="EMBL" id="RFFG01000023">
    <property type="protein sequence ID" value="RMI43826.1"/>
    <property type="molecule type" value="Genomic_DNA"/>
</dbReference>
<evidence type="ECO:0000313" key="11">
    <source>
        <dbReference type="EMBL" id="RMI43826.1"/>
    </source>
</evidence>
<name>A0A3M2M2N4_9ACTN</name>
<dbReference type="Proteomes" id="UP000282674">
    <property type="component" value="Unassembled WGS sequence"/>
</dbReference>
<evidence type="ECO:0000256" key="6">
    <source>
        <dbReference type="ARBA" id="ARBA00022840"/>
    </source>
</evidence>
<reference evidence="11 12" key="1">
    <citation type="submission" date="2018-10" db="EMBL/GenBank/DDBJ databases">
        <title>Isolation from soil.</title>
        <authorList>
            <person name="Hu J."/>
        </authorList>
    </citation>
    <scope>NUCLEOTIDE SEQUENCE [LARGE SCALE GENOMIC DNA]</scope>
    <source>
        <strain evidence="11 12">NEAU-Ht49</strain>
    </source>
</reference>
<proteinExistence type="inferred from homology"/>
<feature type="compositionally biased region" description="Low complexity" evidence="8">
    <location>
        <begin position="339"/>
        <end position="348"/>
    </location>
</feature>
<feature type="region of interest" description="Disordered" evidence="8">
    <location>
        <begin position="1"/>
        <end position="62"/>
    </location>
</feature>
<dbReference type="EC" id="2.7.11.1" evidence="2"/>
<dbReference type="PROSITE" id="PS00107">
    <property type="entry name" value="PROTEIN_KINASE_ATP"/>
    <property type="match status" value="1"/>
</dbReference>
<dbReference type="PROSITE" id="PS00108">
    <property type="entry name" value="PROTEIN_KINASE_ST"/>
    <property type="match status" value="1"/>
</dbReference>
<evidence type="ECO:0000256" key="4">
    <source>
        <dbReference type="ARBA" id="ARBA00022741"/>
    </source>
</evidence>
<dbReference type="InterPro" id="IPR008271">
    <property type="entry name" value="Ser/Thr_kinase_AS"/>
</dbReference>
<evidence type="ECO:0000256" key="1">
    <source>
        <dbReference type="ARBA" id="ARBA00010886"/>
    </source>
</evidence>
<gene>
    <name evidence="11" type="ORF">EBO15_15300</name>
</gene>
<feature type="transmembrane region" description="Helical" evidence="9">
    <location>
        <begin position="496"/>
        <end position="514"/>
    </location>
</feature>